<evidence type="ECO:0000313" key="3">
    <source>
        <dbReference type="Proteomes" id="UP000195755"/>
    </source>
</evidence>
<protein>
    <submittedName>
        <fullName evidence="2">Uncharacterized protein</fullName>
    </submittedName>
</protein>
<reference evidence="2 3" key="1">
    <citation type="submission" date="2017-06" db="EMBL/GenBank/DDBJ databases">
        <title>Streptomyces albireticuli Genome sequencing and assembly.</title>
        <authorList>
            <person name="Wang Y."/>
            <person name="Du B."/>
            <person name="Ding Y."/>
            <person name="Liu H."/>
            <person name="Hou Q."/>
            <person name="Liu K."/>
            <person name="Yao L."/>
            <person name="Wang C."/>
        </authorList>
    </citation>
    <scope>NUCLEOTIDE SEQUENCE [LARGE SCALE GENOMIC DNA]</scope>
    <source>
        <strain evidence="2 3">MDJK11</strain>
    </source>
</reference>
<evidence type="ECO:0000256" key="1">
    <source>
        <dbReference type="SAM" id="MobiDB-lite"/>
    </source>
</evidence>
<proteinExistence type="predicted"/>
<feature type="compositionally biased region" description="Low complexity" evidence="1">
    <location>
        <begin position="51"/>
        <end position="70"/>
    </location>
</feature>
<dbReference type="KEGG" id="salj:SMD11_0700"/>
<dbReference type="EMBL" id="CP021744">
    <property type="protein sequence ID" value="ARZ66366.1"/>
    <property type="molecule type" value="Genomic_DNA"/>
</dbReference>
<name>A0A1Z2KWH1_9ACTN</name>
<dbReference type="RefSeq" id="WP_087925000.1">
    <property type="nucleotide sequence ID" value="NZ_CP021744.1"/>
</dbReference>
<organism evidence="2 3">
    <name type="scientific">Streptomyces albireticuli</name>
    <dbReference type="NCBI Taxonomy" id="1940"/>
    <lineage>
        <taxon>Bacteria</taxon>
        <taxon>Bacillati</taxon>
        <taxon>Actinomycetota</taxon>
        <taxon>Actinomycetes</taxon>
        <taxon>Kitasatosporales</taxon>
        <taxon>Streptomycetaceae</taxon>
        <taxon>Streptomyces</taxon>
    </lineage>
</organism>
<evidence type="ECO:0000313" key="2">
    <source>
        <dbReference type="EMBL" id="ARZ66366.1"/>
    </source>
</evidence>
<accession>A0A1Z2KWH1</accession>
<feature type="region of interest" description="Disordered" evidence="1">
    <location>
        <begin position="44"/>
        <end position="70"/>
    </location>
</feature>
<sequence length="70" mass="7978">MMRTSRRPQGSLNLGDFDLLLPRQDETSLSQARQDLLEEALWAEAHRTAPARRAPVRAARPGSRSRQQRP</sequence>
<gene>
    <name evidence="2" type="ORF">SMD11_0700</name>
</gene>
<dbReference type="AlphaFoldDB" id="A0A1Z2KWH1"/>
<dbReference type="Proteomes" id="UP000195755">
    <property type="component" value="Chromosome"/>
</dbReference>